<evidence type="ECO:0000256" key="4">
    <source>
        <dbReference type="ARBA" id="ARBA00022490"/>
    </source>
</evidence>
<feature type="compositionally biased region" description="Polar residues" evidence="8">
    <location>
        <begin position="812"/>
        <end position="821"/>
    </location>
</feature>
<feature type="region of interest" description="Disordered" evidence="8">
    <location>
        <begin position="803"/>
        <end position="837"/>
    </location>
</feature>
<dbReference type="PROSITE" id="PS50002">
    <property type="entry name" value="SH3"/>
    <property type="match status" value="1"/>
</dbReference>
<dbReference type="GO" id="GO:0005856">
    <property type="term" value="C:cytoskeleton"/>
    <property type="evidence" value="ECO:0007669"/>
    <property type="project" value="InterPro"/>
</dbReference>
<keyword evidence="12" id="KW-1185">Reference proteome</keyword>
<feature type="region of interest" description="Disordered" evidence="8">
    <location>
        <begin position="677"/>
        <end position="789"/>
    </location>
</feature>
<evidence type="ECO:0000256" key="7">
    <source>
        <dbReference type="PROSITE-ProRule" id="PRU00192"/>
    </source>
</evidence>
<feature type="compositionally biased region" description="Low complexity" evidence="8">
    <location>
        <begin position="498"/>
        <end position="508"/>
    </location>
</feature>
<dbReference type="SUPFAM" id="SSF50044">
    <property type="entry name" value="SH3-domain"/>
    <property type="match status" value="1"/>
</dbReference>
<evidence type="ECO:0000256" key="2">
    <source>
        <dbReference type="ARBA" id="ARBA00008314"/>
    </source>
</evidence>
<dbReference type="InterPro" id="IPR001452">
    <property type="entry name" value="SH3_domain"/>
</dbReference>
<evidence type="ECO:0000256" key="1">
    <source>
        <dbReference type="ARBA" id="ARBA00004496"/>
    </source>
</evidence>
<dbReference type="PANTHER" id="PTHR22692:SF16">
    <property type="entry name" value="MYOSIN XVB"/>
    <property type="match status" value="1"/>
</dbReference>
<dbReference type="PANTHER" id="PTHR22692">
    <property type="entry name" value="MYOSIN VII, XV"/>
    <property type="match status" value="1"/>
</dbReference>
<accession>A0AA97KWD4</accession>
<feature type="compositionally biased region" description="Basic and acidic residues" evidence="8">
    <location>
        <begin position="553"/>
        <end position="571"/>
    </location>
</feature>
<dbReference type="Gene3D" id="2.30.30.40">
    <property type="entry name" value="SH3 Domains"/>
    <property type="match status" value="1"/>
</dbReference>
<dbReference type="Pfam" id="PF26570">
    <property type="entry name" value="MYO15"/>
    <property type="match status" value="1"/>
</dbReference>
<dbReference type="InterPro" id="IPR059004">
    <property type="entry name" value="MYO15"/>
</dbReference>
<dbReference type="InterPro" id="IPR011993">
    <property type="entry name" value="PH-like_dom_sf"/>
</dbReference>
<feature type="compositionally biased region" description="Basic and acidic residues" evidence="8">
    <location>
        <begin position="745"/>
        <end position="761"/>
    </location>
</feature>
<evidence type="ECO:0000256" key="3">
    <source>
        <dbReference type="ARBA" id="ARBA00022443"/>
    </source>
</evidence>
<feature type="region of interest" description="Disordered" evidence="8">
    <location>
        <begin position="1175"/>
        <end position="1201"/>
    </location>
</feature>
<feature type="domain" description="FERM" evidence="10">
    <location>
        <begin position="1406"/>
        <end position="1706"/>
    </location>
</feature>
<dbReference type="KEGG" id="emc:129328418"/>
<comment type="similarity">
    <text evidence="2">Belongs to the TRAFAC class myosin-kinesin ATPase superfamily. Myosin family.</text>
</comment>
<keyword evidence="5" id="KW-0677">Repeat</keyword>
<feature type="compositionally biased region" description="Basic and acidic residues" evidence="8">
    <location>
        <begin position="602"/>
        <end position="612"/>
    </location>
</feature>
<evidence type="ECO:0000256" key="5">
    <source>
        <dbReference type="ARBA" id="ARBA00022737"/>
    </source>
</evidence>
<proteinExistence type="inferred from homology"/>
<dbReference type="InterPro" id="IPR036028">
    <property type="entry name" value="SH3-like_dom_sf"/>
</dbReference>
<dbReference type="Gene3D" id="2.30.29.30">
    <property type="entry name" value="Pleckstrin-homology domain (PH domain)/Phosphotyrosine-binding domain (PTB)"/>
    <property type="match status" value="1"/>
</dbReference>
<keyword evidence="4" id="KW-0963">Cytoplasm</keyword>
<dbReference type="PROSITE" id="PS50057">
    <property type="entry name" value="FERM_3"/>
    <property type="match status" value="1"/>
</dbReference>
<feature type="domain" description="MyTH4" evidence="11">
    <location>
        <begin position="1247"/>
        <end position="1400"/>
    </location>
</feature>
<dbReference type="InterPro" id="IPR038185">
    <property type="entry name" value="MyTH4_dom_sf"/>
</dbReference>
<dbReference type="Pfam" id="PF07653">
    <property type="entry name" value="SH3_2"/>
    <property type="match status" value="1"/>
</dbReference>
<feature type="compositionally biased region" description="Low complexity" evidence="8">
    <location>
        <begin position="582"/>
        <end position="594"/>
    </location>
</feature>
<name>A0AA97KWD4_EUBMA</name>
<dbReference type="Proteomes" id="UP001190640">
    <property type="component" value="Chromosome 4"/>
</dbReference>
<dbReference type="SMART" id="SM00326">
    <property type="entry name" value="SH3"/>
    <property type="match status" value="1"/>
</dbReference>
<dbReference type="InterPro" id="IPR035963">
    <property type="entry name" value="FERM_2"/>
</dbReference>
<dbReference type="InterPro" id="IPR019749">
    <property type="entry name" value="Band_41_domain"/>
</dbReference>
<feature type="compositionally biased region" description="Low complexity" evidence="8">
    <location>
        <begin position="616"/>
        <end position="629"/>
    </location>
</feature>
<evidence type="ECO:0000256" key="8">
    <source>
        <dbReference type="SAM" id="MobiDB-lite"/>
    </source>
</evidence>
<dbReference type="InterPro" id="IPR000857">
    <property type="entry name" value="MyTH4_dom"/>
</dbReference>
<dbReference type="InterPro" id="IPR051567">
    <property type="entry name" value="Unconventional_Myosin_ATPase"/>
</dbReference>
<sequence length="1706" mass="191669">MDVQLLEIPAELAALLRLAEGQHHAQINQVTEVSPPEVKAKVELSLPPDINTFPFSTFMRSHFQEASFPALGQPLLQPLTRLDAEHKQKALQFNKLILRFINEKDLPSWQVELLGNYIARQGLASPSLRNELFSQVASQVWKNPDLEQCQRGWVLMAALLSTFAPSPSLEKPLLKFVSDCGLEGYNAMCQRKLLTVMKQMEDDSEMSRAFPPTQLEWTTNQRKGKMVLDVYTYEEERLSAEVESWTTGEQYAGWILSSRGLDKLPRGWSVSMFTGKMWRDLPGCDFVLDLIGEMEESTWSPGSSPNYPITPERDESYSQQNSPDMMLLNIPPAPGIRAPSLPPNFDKECVAYSESGIRDSRRSSRGTDYDVDGLFMPVLQQGSKAHLSFLENEGSLTGRMKGGGKIGPTQQGVFPTAGYLGSMHMPTYQAMPAMGGMMPATIPLVPGLGGMGSMPGMVVPQPMMSSVDPNQLAAAQQQAFMNQQALLMAQQMTLQAMNISQQQQQQSQPRGRSPETTRPRQRSSWRRSPESPRRASPRRRSPESPRRASSRRRSPESPRRASSRRRSESPRQRSSRRRSPESPRQASSQRRSPASPRPRRASLQEKSPEPSRPKKASSPPSKPSLTPKPSNKDVLMPVGPDSPLQLPAAIRISQEKQVSDVRQDTISRETFHKKIEYFQRMGQNINPVGKRPLKRWSPPRKLNSEDQEGSQRASAEPNSGPAPPSAQKDNDQEIQASKRLPPRVTHLELTPKIEPSKEIQKIIKTHQSRPVPPPKPILPVGNVSKPFLKKNDPKEEALAKLGIVGSSPSPPLSASQERSPQATPPPSPSPPPVKLSSTIKEKQQPLMNLFARTPISPPASGVPLPHLVPGPPPPAPSVPSDNITGLKSSGLTAMEENATSKTQLFNLAASVCFSYANPTWKLFLRKEVFYPKENFSHPYCLNLLCDQIMRDTYSESCIRISKEEKRKMKDLLMEFQVGMDSSSIPEDGMKKRIVVAARDNWANYFSRLFPVKGENGSDVQILGVSHRGLRLLKRAKAANCSPEHLKILCSYSYAEVLSLDLIGRSVVQFTLKSEQLLLHSPKARQIKAMVELFLHELKQDSSYVIALRSYVTEDKSLLNFKNGDFIRLLPMNGLEPDWQFGSIGGRSGLFPSSLVQRVAAPDYLSLHLNRQEEMKREPQERLFNKKNSTHSLKSDISGTTTKSTSSSDICHYTMVEFAMAHFREAQSMLEWKRTNTVQNNPDLLVQHTKVPIQESLLFCSDSEMNELAAKGFMTLMRFMGDQPCLKGQSEVDYIYEILQMCKEKENLRDEIYCQSIKQITENPNQDSCHRGWQLLSLLTGYFLPSSILMPYATKYLQQASSDINSPCSEMARICHSNLRKLVMYGARQHLPFRVEMEAFLKGRRSRRVPIILPGDQRYDTRINTFTVAADVVKEICEKMGVTDPEEIQEFAILASKDDGKVVQPLGQKEYIHDYLLEESSIGLSFCRITWKTSLHFENTAYINIHYHQVLQNYIKGKLLLPHRGELKQQVGAFALLQHWARGLESMPSIQELRDYSPEPVVQLIDPPTLQASVTNLMETMKPLGQQEAKISFIEHVIQLPLFGYNVYPLERISTPGISMPCIVGVNQEQIVVIDGKSQALHCLIPLKEVKKMRTLRPLDASGTPGLEVSYGSAEDPKTIWFELKQAKALYHTIAIIVEEAESPSQW</sequence>
<feature type="domain" description="SH3" evidence="9">
    <location>
        <begin position="1099"/>
        <end position="1160"/>
    </location>
</feature>
<keyword evidence="6" id="KW-0009">Actin-binding</keyword>
<feature type="compositionally biased region" description="Basic and acidic residues" evidence="8">
    <location>
        <begin position="653"/>
        <end position="665"/>
    </location>
</feature>
<dbReference type="Pfam" id="PF00784">
    <property type="entry name" value="MyTH4"/>
    <property type="match status" value="2"/>
</dbReference>
<dbReference type="SMART" id="SM00139">
    <property type="entry name" value="MyTH4"/>
    <property type="match status" value="2"/>
</dbReference>
<dbReference type="InterPro" id="IPR019748">
    <property type="entry name" value="FERM_central"/>
</dbReference>
<dbReference type="Gene3D" id="3.10.20.90">
    <property type="entry name" value="Phosphatidylinositol 3-kinase Catalytic Subunit, Chain A, domain 1"/>
    <property type="match status" value="1"/>
</dbReference>
<reference evidence="13" key="1">
    <citation type="submission" date="2025-08" db="UniProtKB">
        <authorList>
            <consortium name="RefSeq"/>
        </authorList>
    </citation>
    <scope>IDENTIFICATION</scope>
    <source>
        <tissue evidence="13">Blood</tissue>
    </source>
</reference>
<protein>
    <submittedName>
        <fullName evidence="13">Myosin XVB</fullName>
    </submittedName>
</protein>
<dbReference type="GO" id="GO:0005737">
    <property type="term" value="C:cytoplasm"/>
    <property type="evidence" value="ECO:0007669"/>
    <property type="project" value="UniProtKB-SubCell"/>
</dbReference>
<feature type="compositionally biased region" description="Pro residues" evidence="8">
    <location>
        <begin position="822"/>
        <end position="833"/>
    </location>
</feature>
<feature type="region of interest" description="Disordered" evidence="8">
    <location>
        <begin position="498"/>
        <end position="665"/>
    </location>
</feature>
<dbReference type="InterPro" id="IPR000299">
    <property type="entry name" value="FERM_domain"/>
</dbReference>
<evidence type="ECO:0000313" key="13">
    <source>
        <dbReference type="RefSeq" id="XP_054833449.1"/>
    </source>
</evidence>
<dbReference type="SUPFAM" id="SSF47031">
    <property type="entry name" value="Second domain of FERM"/>
    <property type="match status" value="1"/>
</dbReference>
<gene>
    <name evidence="13" type="primary">MYO15B</name>
</gene>
<evidence type="ECO:0000259" key="10">
    <source>
        <dbReference type="PROSITE" id="PS50057"/>
    </source>
</evidence>
<comment type="subcellular location">
    <subcellularLocation>
        <location evidence="1">Cytoplasm</location>
    </subcellularLocation>
</comment>
<organism evidence="12 13">
    <name type="scientific">Eublepharis macularius</name>
    <name type="common">Leopard gecko</name>
    <name type="synonym">Cyrtodactylus macularius</name>
    <dbReference type="NCBI Taxonomy" id="481883"/>
    <lineage>
        <taxon>Eukaryota</taxon>
        <taxon>Metazoa</taxon>
        <taxon>Chordata</taxon>
        <taxon>Craniata</taxon>
        <taxon>Vertebrata</taxon>
        <taxon>Euteleostomi</taxon>
        <taxon>Lepidosauria</taxon>
        <taxon>Squamata</taxon>
        <taxon>Bifurcata</taxon>
        <taxon>Gekkota</taxon>
        <taxon>Eublepharidae</taxon>
        <taxon>Eublepharinae</taxon>
        <taxon>Eublepharis</taxon>
    </lineage>
</organism>
<dbReference type="CTD" id="80022"/>
<dbReference type="SMART" id="SM00295">
    <property type="entry name" value="B41"/>
    <property type="match status" value="1"/>
</dbReference>
<dbReference type="GO" id="GO:0003779">
    <property type="term" value="F:actin binding"/>
    <property type="evidence" value="ECO:0007669"/>
    <property type="project" value="UniProtKB-KW"/>
</dbReference>
<dbReference type="Pfam" id="PF00373">
    <property type="entry name" value="FERM_M"/>
    <property type="match status" value="1"/>
</dbReference>
<evidence type="ECO:0000256" key="6">
    <source>
        <dbReference type="ARBA" id="ARBA00023203"/>
    </source>
</evidence>
<dbReference type="GeneID" id="129328418"/>
<dbReference type="PROSITE" id="PS51016">
    <property type="entry name" value="MYTH4"/>
    <property type="match status" value="2"/>
</dbReference>
<keyword evidence="3 7" id="KW-0728">SH3 domain</keyword>
<dbReference type="Gene3D" id="1.25.40.530">
    <property type="entry name" value="MyTH4 domain"/>
    <property type="match status" value="2"/>
</dbReference>
<evidence type="ECO:0000259" key="11">
    <source>
        <dbReference type="PROSITE" id="PS51016"/>
    </source>
</evidence>
<dbReference type="RefSeq" id="XP_054833449.1">
    <property type="nucleotide sequence ID" value="XM_054977474.1"/>
</dbReference>
<evidence type="ECO:0000259" key="9">
    <source>
        <dbReference type="PROSITE" id="PS50002"/>
    </source>
</evidence>
<evidence type="ECO:0000313" key="12">
    <source>
        <dbReference type="Proteomes" id="UP001190640"/>
    </source>
</evidence>
<feature type="domain" description="MyTH4" evidence="11">
    <location>
        <begin position="70"/>
        <end position="221"/>
    </location>
</feature>